<evidence type="ECO:0000256" key="6">
    <source>
        <dbReference type="SAM" id="Phobius"/>
    </source>
</evidence>
<keyword evidence="5 6" id="KW-0472">Membrane</keyword>
<evidence type="ECO:0000256" key="1">
    <source>
        <dbReference type="ARBA" id="ARBA00004141"/>
    </source>
</evidence>
<dbReference type="PANTHER" id="PTHR10165:SF103">
    <property type="entry name" value="PHOSPHOLIPID PHOSPHATASE HOMOLOG 1.2 HOMOLOG"/>
    <property type="match status" value="1"/>
</dbReference>
<gene>
    <name evidence="8" type="ORF">TGDOM2_247360</name>
</gene>
<reference evidence="8 9" key="1">
    <citation type="submission" date="2014-02" db="EMBL/GenBank/DDBJ databases">
        <authorList>
            <person name="Sibley D."/>
            <person name="Venepally P."/>
            <person name="Karamycheva S."/>
            <person name="Hadjithomas M."/>
            <person name="Khan A."/>
            <person name="Brunk B."/>
            <person name="Roos D."/>
            <person name="Caler E."/>
            <person name="Lorenzi H."/>
        </authorList>
    </citation>
    <scope>NUCLEOTIDE SEQUENCE [LARGE SCALE GENOMIC DNA]</scope>
    <source>
        <strain evidence="8 9">GAB2-2007-GAL-DOM2</strain>
    </source>
</reference>
<dbReference type="SMART" id="SM00014">
    <property type="entry name" value="acidPPc"/>
    <property type="match status" value="1"/>
</dbReference>
<dbReference type="AlphaFoldDB" id="A0A086KQX1"/>
<dbReference type="Gene3D" id="1.20.144.10">
    <property type="entry name" value="Phosphatidic acid phosphatase type 2/haloperoxidase"/>
    <property type="match status" value="1"/>
</dbReference>
<keyword evidence="3 6" id="KW-0812">Transmembrane</keyword>
<dbReference type="InterPro" id="IPR036938">
    <property type="entry name" value="PAP2/HPO_sf"/>
</dbReference>
<feature type="domain" description="Phosphatidic acid phosphatase type 2/haloperoxidase" evidence="7">
    <location>
        <begin position="128"/>
        <end position="294"/>
    </location>
</feature>
<sequence length="320" mass="35041">MTEQEKVEGAGPLASTDANDNVLGKTQLLIVILQILGALGVGGYCIFASLADPNVVGFFCNDDSIRFPLLPQTVPAFEASLIILLIPLVLIIVVDTVSWVMFGERFGRCVDLGFCRPSGVVALYYQSFGGFAFALLSCYAITLTAKICVGRLRPHFLSVCQPDWSRIACSDANGFLYIDKFECLGTDKAAIKEARVSFPSGHSSTSMCSMLYLIIYLQSRLVWLWRSGVKPSSAAPKQVENTWRILRFICPFLQLLAFGITFFIGLSRIKDKFHHPSDVMAGFAIGAACALFTTFYIAGLGSYQKCGVDEETDEELENAV</sequence>
<dbReference type="GO" id="GO:0046839">
    <property type="term" value="P:phospholipid dephosphorylation"/>
    <property type="evidence" value="ECO:0007669"/>
    <property type="project" value="TreeGrafter"/>
</dbReference>
<comment type="caution">
    <text evidence="8">The sequence shown here is derived from an EMBL/GenBank/DDBJ whole genome shotgun (WGS) entry which is preliminary data.</text>
</comment>
<evidence type="ECO:0000313" key="8">
    <source>
        <dbReference type="EMBL" id="KFG46789.1"/>
    </source>
</evidence>
<evidence type="ECO:0000256" key="4">
    <source>
        <dbReference type="ARBA" id="ARBA00022989"/>
    </source>
</evidence>
<feature type="transmembrane region" description="Helical" evidence="6">
    <location>
        <begin position="207"/>
        <end position="225"/>
    </location>
</feature>
<dbReference type="InterPro" id="IPR043216">
    <property type="entry name" value="PAP-like"/>
</dbReference>
<dbReference type="EMBL" id="AHZU02000247">
    <property type="protein sequence ID" value="KFG46789.1"/>
    <property type="molecule type" value="Genomic_DNA"/>
</dbReference>
<evidence type="ECO:0000256" key="2">
    <source>
        <dbReference type="ARBA" id="ARBA00008816"/>
    </source>
</evidence>
<dbReference type="GO" id="GO:0008195">
    <property type="term" value="F:phosphatidate phosphatase activity"/>
    <property type="evidence" value="ECO:0007669"/>
    <property type="project" value="UniProtKB-EC"/>
</dbReference>
<feature type="transmembrane region" description="Helical" evidence="6">
    <location>
        <begin position="279"/>
        <end position="298"/>
    </location>
</feature>
<keyword evidence="8" id="KW-0378">Hydrolase</keyword>
<evidence type="ECO:0000256" key="3">
    <source>
        <dbReference type="ARBA" id="ARBA00022692"/>
    </source>
</evidence>
<dbReference type="GO" id="GO:0005886">
    <property type="term" value="C:plasma membrane"/>
    <property type="evidence" value="ECO:0007669"/>
    <property type="project" value="TreeGrafter"/>
</dbReference>
<feature type="transmembrane region" description="Helical" evidence="6">
    <location>
        <begin position="245"/>
        <end position="267"/>
    </location>
</feature>
<dbReference type="PANTHER" id="PTHR10165">
    <property type="entry name" value="LIPID PHOSPHATE PHOSPHATASE"/>
    <property type="match status" value="1"/>
</dbReference>
<evidence type="ECO:0000256" key="5">
    <source>
        <dbReference type="ARBA" id="ARBA00023136"/>
    </source>
</evidence>
<comment type="subcellular location">
    <subcellularLocation>
        <location evidence="1">Membrane</location>
        <topology evidence="1">Multi-pass membrane protein</topology>
    </subcellularLocation>
</comment>
<evidence type="ECO:0000259" key="7">
    <source>
        <dbReference type="SMART" id="SM00014"/>
    </source>
</evidence>
<accession>A0A086KQX1</accession>
<feature type="transmembrane region" description="Helical" evidence="6">
    <location>
        <begin position="81"/>
        <end position="102"/>
    </location>
</feature>
<keyword evidence="4 6" id="KW-1133">Transmembrane helix</keyword>
<dbReference type="Pfam" id="PF01569">
    <property type="entry name" value="PAP2"/>
    <property type="match status" value="1"/>
</dbReference>
<dbReference type="CDD" id="cd03384">
    <property type="entry name" value="PAP2_wunen"/>
    <property type="match status" value="1"/>
</dbReference>
<dbReference type="SUPFAM" id="SSF48317">
    <property type="entry name" value="Acid phosphatase/Vanadium-dependent haloperoxidase"/>
    <property type="match status" value="1"/>
</dbReference>
<dbReference type="OrthoDB" id="328563at2759"/>
<dbReference type="VEuPathDB" id="ToxoDB:TGDOM2_247360"/>
<dbReference type="GO" id="GO:0006644">
    <property type="term" value="P:phospholipid metabolic process"/>
    <property type="evidence" value="ECO:0007669"/>
    <property type="project" value="InterPro"/>
</dbReference>
<organism evidence="8 9">
    <name type="scientific">Toxoplasma gondii GAB2-2007-GAL-DOM2</name>
    <dbReference type="NCBI Taxonomy" id="1130820"/>
    <lineage>
        <taxon>Eukaryota</taxon>
        <taxon>Sar</taxon>
        <taxon>Alveolata</taxon>
        <taxon>Apicomplexa</taxon>
        <taxon>Conoidasida</taxon>
        <taxon>Coccidia</taxon>
        <taxon>Eucoccidiorida</taxon>
        <taxon>Eimeriorina</taxon>
        <taxon>Sarcocystidae</taxon>
        <taxon>Toxoplasma</taxon>
    </lineage>
</organism>
<name>A0A086KQX1_TOXGO</name>
<dbReference type="Proteomes" id="UP000028837">
    <property type="component" value="Unassembled WGS sequence"/>
</dbReference>
<evidence type="ECO:0000313" key="9">
    <source>
        <dbReference type="Proteomes" id="UP000028837"/>
    </source>
</evidence>
<dbReference type="GO" id="GO:0007165">
    <property type="term" value="P:signal transduction"/>
    <property type="evidence" value="ECO:0007669"/>
    <property type="project" value="TreeGrafter"/>
</dbReference>
<dbReference type="EC" id="3.1.3.4" evidence="8"/>
<feature type="transmembrane region" description="Helical" evidence="6">
    <location>
        <begin position="28"/>
        <end position="47"/>
    </location>
</feature>
<dbReference type="InterPro" id="IPR000326">
    <property type="entry name" value="PAP2/HPO"/>
</dbReference>
<protein>
    <submittedName>
        <fullName evidence="8">PAP2 superfamily protein</fullName>
        <ecNumber evidence="8">3.1.3.4</ecNumber>
    </submittedName>
</protein>
<feature type="transmembrane region" description="Helical" evidence="6">
    <location>
        <begin position="122"/>
        <end position="143"/>
    </location>
</feature>
<comment type="similarity">
    <text evidence="2">Belongs to the PA-phosphatase related phosphoesterase family.</text>
</comment>
<proteinExistence type="inferred from homology"/>